<feature type="transmembrane region" description="Helical" evidence="9">
    <location>
        <begin position="217"/>
        <end position="241"/>
    </location>
</feature>
<evidence type="ECO:0000256" key="8">
    <source>
        <dbReference type="PIRNR" id="PIRNR023381"/>
    </source>
</evidence>
<keyword evidence="2" id="KW-0813">Transport</keyword>
<accession>A0A9Q1DP84</accession>
<dbReference type="SMART" id="SM00679">
    <property type="entry name" value="CTNS"/>
    <property type="match status" value="2"/>
</dbReference>
<feature type="transmembrane region" description="Helical" evidence="9">
    <location>
        <begin position="39"/>
        <end position="58"/>
    </location>
</feature>
<dbReference type="GO" id="GO:0009312">
    <property type="term" value="P:oligosaccharide biosynthetic process"/>
    <property type="evidence" value="ECO:0007669"/>
    <property type="project" value="TreeGrafter"/>
</dbReference>
<feature type="transmembrane region" description="Helical" evidence="9">
    <location>
        <begin position="79"/>
        <end position="100"/>
    </location>
</feature>
<dbReference type="EMBL" id="JAFJMO010000005">
    <property type="protein sequence ID" value="KAJ8276123.1"/>
    <property type="molecule type" value="Genomic_DNA"/>
</dbReference>
<evidence type="ECO:0000313" key="10">
    <source>
        <dbReference type="EMBL" id="KAJ8276123.1"/>
    </source>
</evidence>
<keyword evidence="11" id="KW-1185">Reference proteome</keyword>
<evidence type="ECO:0000256" key="4">
    <source>
        <dbReference type="ARBA" id="ARBA00022737"/>
    </source>
</evidence>
<feature type="transmembrane region" description="Helical" evidence="9">
    <location>
        <begin position="106"/>
        <end position="126"/>
    </location>
</feature>
<keyword evidence="4" id="KW-0677">Repeat</keyword>
<proteinExistence type="inferred from homology"/>
<name>A0A9Q1DP84_CONCO</name>
<feature type="transmembrane region" description="Helical" evidence="9">
    <location>
        <begin position="133"/>
        <end position="151"/>
    </location>
</feature>
<keyword evidence="6 8" id="KW-0472">Membrane</keyword>
<protein>
    <recommendedName>
        <fullName evidence="8">Solute carrier family 66 member 3</fullName>
    </recommendedName>
</protein>
<dbReference type="AlphaFoldDB" id="A0A9Q1DP84"/>
<evidence type="ECO:0000256" key="9">
    <source>
        <dbReference type="SAM" id="Phobius"/>
    </source>
</evidence>
<dbReference type="OrthoDB" id="271506at2759"/>
<gene>
    <name evidence="10" type="ORF">COCON_G00078750</name>
</gene>
<dbReference type="Gene3D" id="1.20.1280.290">
    <property type="match status" value="1"/>
</dbReference>
<reference evidence="10" key="1">
    <citation type="journal article" date="2023" name="Science">
        <title>Genome structures resolve the early diversification of teleost fishes.</title>
        <authorList>
            <person name="Parey E."/>
            <person name="Louis A."/>
            <person name="Montfort J."/>
            <person name="Bouchez O."/>
            <person name="Roques C."/>
            <person name="Iampietro C."/>
            <person name="Lluch J."/>
            <person name="Castinel A."/>
            <person name="Donnadieu C."/>
            <person name="Desvignes T."/>
            <person name="Floi Bucao C."/>
            <person name="Jouanno E."/>
            <person name="Wen M."/>
            <person name="Mejri S."/>
            <person name="Dirks R."/>
            <person name="Jansen H."/>
            <person name="Henkel C."/>
            <person name="Chen W.J."/>
            <person name="Zahm M."/>
            <person name="Cabau C."/>
            <person name="Klopp C."/>
            <person name="Thompson A.W."/>
            <person name="Robinson-Rechavi M."/>
            <person name="Braasch I."/>
            <person name="Lecointre G."/>
            <person name="Bobe J."/>
            <person name="Postlethwait J.H."/>
            <person name="Berthelot C."/>
            <person name="Roest Crollius H."/>
            <person name="Guiguen Y."/>
        </authorList>
    </citation>
    <scope>NUCLEOTIDE SEQUENCE</scope>
    <source>
        <strain evidence="10">Concon-B</strain>
    </source>
</reference>
<dbReference type="InterPro" id="IPR016817">
    <property type="entry name" value="MannP-dilichol_defect-1"/>
</dbReference>
<evidence type="ECO:0000313" key="11">
    <source>
        <dbReference type="Proteomes" id="UP001152803"/>
    </source>
</evidence>
<dbReference type="PANTHER" id="PTHR12226">
    <property type="entry name" value="MANNOSE-P-DOLICHOL UTILIZATION DEFECT 1 LEC35 -RELATED"/>
    <property type="match status" value="1"/>
</dbReference>
<comment type="subcellular location">
    <subcellularLocation>
        <location evidence="1 8">Membrane</location>
        <topology evidence="1 8">Multi-pass membrane protein</topology>
    </subcellularLocation>
</comment>
<dbReference type="GO" id="GO:0016020">
    <property type="term" value="C:membrane"/>
    <property type="evidence" value="ECO:0007669"/>
    <property type="project" value="UniProtKB-SubCell"/>
</dbReference>
<evidence type="ECO:0000256" key="7">
    <source>
        <dbReference type="ARBA" id="ARBA00038475"/>
    </source>
</evidence>
<evidence type="ECO:0000256" key="1">
    <source>
        <dbReference type="ARBA" id="ARBA00004141"/>
    </source>
</evidence>
<evidence type="ECO:0000256" key="5">
    <source>
        <dbReference type="ARBA" id="ARBA00022989"/>
    </source>
</evidence>
<feature type="transmembrane region" description="Helical" evidence="9">
    <location>
        <begin position="189"/>
        <end position="211"/>
    </location>
</feature>
<evidence type="ECO:0000256" key="3">
    <source>
        <dbReference type="ARBA" id="ARBA00022692"/>
    </source>
</evidence>
<dbReference type="FunFam" id="1.20.1280.290:FF:000006">
    <property type="entry name" value="mannose-P-dolichol utilization defect 1 protein"/>
    <property type="match status" value="1"/>
</dbReference>
<dbReference type="Pfam" id="PF04193">
    <property type="entry name" value="PQ-loop"/>
    <property type="match status" value="1"/>
</dbReference>
<evidence type="ECO:0000256" key="2">
    <source>
        <dbReference type="ARBA" id="ARBA00022448"/>
    </source>
</evidence>
<organism evidence="10 11">
    <name type="scientific">Conger conger</name>
    <name type="common">Conger eel</name>
    <name type="synonym">Muraena conger</name>
    <dbReference type="NCBI Taxonomy" id="82655"/>
    <lineage>
        <taxon>Eukaryota</taxon>
        <taxon>Metazoa</taxon>
        <taxon>Chordata</taxon>
        <taxon>Craniata</taxon>
        <taxon>Vertebrata</taxon>
        <taxon>Euteleostomi</taxon>
        <taxon>Actinopterygii</taxon>
        <taxon>Neopterygii</taxon>
        <taxon>Teleostei</taxon>
        <taxon>Anguilliformes</taxon>
        <taxon>Congridae</taxon>
        <taxon>Conger</taxon>
    </lineage>
</organism>
<sequence>MSRNSTKRMDTMNPFKDFLLTHYMPEKCYNEFFHNFNLIHVPCLNIFLSKILGVWIMLGTVVVKLPQICKLLRAGGAEGLSFVSSLFELFAITGSMVYCISLNFPIGAWGESLFIVIQNLTIGFLIQHFGGSTLKGVGFVLIYCCLLSLLISPLTPWSVVILMESSYMPAVIIAQLIQSGMNYRNGHTGQLSAVSVFLLFFGSLARIHISAKDTGDSLMTLTCVLASCCNAVIAGQVLCYWNRSPSVKGKEE</sequence>
<dbReference type="InterPro" id="IPR006603">
    <property type="entry name" value="PQ-loop_rpt"/>
</dbReference>
<keyword evidence="5 8" id="KW-1133">Transmembrane helix</keyword>
<comment type="similarity">
    <text evidence="7">Belongs to the MPDU1 (TC 2.A.43.3) family.</text>
</comment>
<dbReference type="Proteomes" id="UP001152803">
    <property type="component" value="Unassembled WGS sequence"/>
</dbReference>
<keyword evidence="3 8" id="KW-0812">Transmembrane</keyword>
<evidence type="ECO:0000256" key="6">
    <source>
        <dbReference type="ARBA" id="ARBA00023136"/>
    </source>
</evidence>
<comment type="caution">
    <text evidence="10">The sequence shown here is derived from an EMBL/GenBank/DDBJ whole genome shotgun (WGS) entry which is preliminary data.</text>
</comment>
<dbReference type="PIRSF" id="PIRSF023381">
    <property type="entry name" value="MannP-dilichol_defect-1p"/>
    <property type="match status" value="1"/>
</dbReference>
<dbReference type="PANTHER" id="PTHR12226:SF2">
    <property type="entry name" value="MANNOSE-P-DOLICHOL UTILIZATION DEFECT 1 PROTEIN"/>
    <property type="match status" value="1"/>
</dbReference>